<protein>
    <submittedName>
        <fullName evidence="9">ABC-type transport system</fullName>
    </submittedName>
</protein>
<evidence type="ECO:0000256" key="7">
    <source>
        <dbReference type="ARBA" id="ARBA00023136"/>
    </source>
</evidence>
<keyword evidence="10" id="KW-1185">Reference proteome</keyword>
<dbReference type="OrthoDB" id="9812809at2"/>
<keyword evidence="4 8" id="KW-0812">Transmembrane</keyword>
<organism evidence="9">
    <name type="scientific">Flexilinea flocculi</name>
    <dbReference type="NCBI Taxonomy" id="1678840"/>
    <lineage>
        <taxon>Bacteria</taxon>
        <taxon>Bacillati</taxon>
        <taxon>Chloroflexota</taxon>
        <taxon>Anaerolineae</taxon>
        <taxon>Anaerolineales</taxon>
        <taxon>Anaerolineaceae</taxon>
        <taxon>Flexilinea</taxon>
    </lineage>
</organism>
<keyword evidence="6 8" id="KW-1133">Transmembrane helix</keyword>
<dbReference type="AlphaFoldDB" id="A0A0S7BVW6"/>
<proteinExistence type="inferred from homology"/>
<dbReference type="RefSeq" id="WP_062281712.1">
    <property type="nucleotide sequence ID" value="NZ_DF968181.1"/>
</dbReference>
<dbReference type="GO" id="GO:1903607">
    <property type="term" value="P:cytochrome c biosynthetic process"/>
    <property type="evidence" value="ECO:0007669"/>
    <property type="project" value="TreeGrafter"/>
</dbReference>
<keyword evidence="3" id="KW-0813">Transport</keyword>
<dbReference type="Pfam" id="PF03379">
    <property type="entry name" value="CcmB"/>
    <property type="match status" value="1"/>
</dbReference>
<comment type="similarity">
    <text evidence="2">Belongs to the CcmB/CycW/HelB family.</text>
</comment>
<feature type="transmembrane region" description="Helical" evidence="8">
    <location>
        <begin position="133"/>
        <end position="151"/>
    </location>
</feature>
<evidence type="ECO:0000256" key="3">
    <source>
        <dbReference type="ARBA" id="ARBA00022448"/>
    </source>
</evidence>
<evidence type="ECO:0000313" key="9">
    <source>
        <dbReference type="EMBL" id="GAP41126.1"/>
    </source>
</evidence>
<gene>
    <name evidence="9" type="ORF">ATC1_131108</name>
</gene>
<keyword evidence="5" id="KW-0201">Cytochrome c-type biogenesis</keyword>
<dbReference type="PRINTS" id="PR01414">
    <property type="entry name" value="CCMBBIOGNSIS"/>
</dbReference>
<dbReference type="PANTHER" id="PTHR30070:SF1">
    <property type="entry name" value="CYTOCHROME C BIOGENESIS B-RELATED"/>
    <property type="match status" value="1"/>
</dbReference>
<dbReference type="GO" id="GO:0005886">
    <property type="term" value="C:plasma membrane"/>
    <property type="evidence" value="ECO:0007669"/>
    <property type="project" value="TreeGrafter"/>
</dbReference>
<keyword evidence="7 8" id="KW-0472">Membrane</keyword>
<feature type="transmembrane region" description="Helical" evidence="8">
    <location>
        <begin position="25"/>
        <end position="44"/>
    </location>
</feature>
<dbReference type="EMBL" id="DF968181">
    <property type="protein sequence ID" value="GAP41126.1"/>
    <property type="molecule type" value="Genomic_DNA"/>
</dbReference>
<evidence type="ECO:0000256" key="4">
    <source>
        <dbReference type="ARBA" id="ARBA00022692"/>
    </source>
</evidence>
<dbReference type="Proteomes" id="UP000053370">
    <property type="component" value="Unassembled WGS sequence"/>
</dbReference>
<feature type="transmembrane region" description="Helical" evidence="8">
    <location>
        <begin position="107"/>
        <end position="127"/>
    </location>
</feature>
<name>A0A0S7BVW6_9CHLR</name>
<feature type="transmembrane region" description="Helical" evidence="8">
    <location>
        <begin position="56"/>
        <end position="77"/>
    </location>
</feature>
<sequence length="224" mass="25165">MKKFIITLHALIRKDFTIERHTREIFLVMFFFALSILFILNFVLDTDIKARNSGAAGLIWIISVISGQLCLNQIMSLEEENDMLQSLLSAPIPLTAVYLAKTITCFFGMYGMTLILFPLYSVLYNVSLYSANLLWIAALGCWGYASLGVIISTMTIQTRMRDILLPVLFFPVIIPLIVAVVKVTQTVFTGETLNSASTWISQLIIFNIIFTTIGIISFDSLIKD</sequence>
<comment type="subcellular location">
    <subcellularLocation>
        <location evidence="1">Membrane</location>
        <topology evidence="1">Multi-pass membrane protein</topology>
    </subcellularLocation>
</comment>
<dbReference type="STRING" id="1678840.ATC1_131108"/>
<evidence type="ECO:0000313" key="10">
    <source>
        <dbReference type="Proteomes" id="UP000053370"/>
    </source>
</evidence>
<dbReference type="GO" id="GO:0015232">
    <property type="term" value="F:heme transmembrane transporter activity"/>
    <property type="evidence" value="ECO:0007669"/>
    <property type="project" value="InterPro"/>
</dbReference>
<dbReference type="PANTHER" id="PTHR30070">
    <property type="entry name" value="HEME EXPORTER PROTEIN B"/>
    <property type="match status" value="1"/>
</dbReference>
<reference evidence="9" key="1">
    <citation type="journal article" date="2015" name="Genome Announc.">
        <title>Draft Genome Sequence of Anaerolineae Strain TC1, a Novel Isolate from a Methanogenic Wastewater Treatment System.</title>
        <authorList>
            <person name="Matsuura N."/>
            <person name="Tourlousse D.M."/>
            <person name="Sun L."/>
            <person name="Toyonaga M."/>
            <person name="Kuroda K."/>
            <person name="Ohashi A."/>
            <person name="Cruz R."/>
            <person name="Yamaguchi T."/>
            <person name="Sekiguchi Y."/>
        </authorList>
    </citation>
    <scope>NUCLEOTIDE SEQUENCE [LARGE SCALE GENOMIC DNA]</scope>
    <source>
        <strain evidence="9">TC1</strain>
    </source>
</reference>
<evidence type="ECO:0000256" key="1">
    <source>
        <dbReference type="ARBA" id="ARBA00004141"/>
    </source>
</evidence>
<feature type="transmembrane region" description="Helical" evidence="8">
    <location>
        <begin position="163"/>
        <end position="183"/>
    </location>
</feature>
<evidence type="ECO:0000256" key="2">
    <source>
        <dbReference type="ARBA" id="ARBA00010544"/>
    </source>
</evidence>
<evidence type="ECO:0000256" key="5">
    <source>
        <dbReference type="ARBA" id="ARBA00022748"/>
    </source>
</evidence>
<evidence type="ECO:0000256" key="8">
    <source>
        <dbReference type="SAM" id="Phobius"/>
    </source>
</evidence>
<dbReference type="GO" id="GO:0017004">
    <property type="term" value="P:cytochrome complex assembly"/>
    <property type="evidence" value="ECO:0007669"/>
    <property type="project" value="UniProtKB-KW"/>
</dbReference>
<feature type="transmembrane region" description="Helical" evidence="8">
    <location>
        <begin position="203"/>
        <end position="222"/>
    </location>
</feature>
<dbReference type="InterPro" id="IPR003544">
    <property type="entry name" value="Cyt_c_biogenesis_CcmB"/>
</dbReference>
<evidence type="ECO:0000256" key="6">
    <source>
        <dbReference type="ARBA" id="ARBA00022989"/>
    </source>
</evidence>
<accession>A0A0S7BVW6</accession>